<dbReference type="PANTHER" id="PTHR14030:SF28">
    <property type="entry name" value="BUB1 N-TERMINAL DOMAIN-CONTAINING PROTEIN"/>
    <property type="match status" value="1"/>
</dbReference>
<evidence type="ECO:0000259" key="2">
    <source>
        <dbReference type="PROSITE" id="PS51489"/>
    </source>
</evidence>
<keyword evidence="4" id="KW-1185">Reference proteome</keyword>
<dbReference type="OrthoDB" id="248495at2759"/>
<dbReference type="GO" id="GO:0051754">
    <property type="term" value="P:meiotic sister chromatid cohesion, centromeric"/>
    <property type="evidence" value="ECO:0007669"/>
    <property type="project" value="TreeGrafter"/>
</dbReference>
<dbReference type="PROSITE" id="PS51489">
    <property type="entry name" value="BUB1_N"/>
    <property type="match status" value="1"/>
</dbReference>
<dbReference type="SMART" id="SM00777">
    <property type="entry name" value="Mad3_BUB1_I"/>
    <property type="match status" value="1"/>
</dbReference>
<evidence type="ECO:0000313" key="4">
    <source>
        <dbReference type="Proteomes" id="UP000494206"/>
    </source>
</evidence>
<name>A0A8S1F856_9PELO</name>
<evidence type="ECO:0000313" key="3">
    <source>
        <dbReference type="EMBL" id="CAB3407075.1"/>
    </source>
</evidence>
<evidence type="ECO:0000256" key="1">
    <source>
        <dbReference type="SAM" id="MobiDB-lite"/>
    </source>
</evidence>
<feature type="region of interest" description="Disordered" evidence="1">
    <location>
        <begin position="1"/>
        <end position="27"/>
    </location>
</feature>
<dbReference type="PANTHER" id="PTHR14030">
    <property type="entry name" value="MITOTIC CHECKPOINT SERINE/THREONINE-PROTEIN KINASE BUB1"/>
    <property type="match status" value="1"/>
</dbReference>
<dbReference type="AlphaFoldDB" id="A0A8S1F856"/>
<dbReference type="InterPro" id="IPR013212">
    <property type="entry name" value="Mad3/Bub1_I"/>
</dbReference>
<dbReference type="Gene3D" id="1.25.40.430">
    <property type="match status" value="1"/>
</dbReference>
<comment type="caution">
    <text evidence="3">The sequence shown here is derived from an EMBL/GenBank/DDBJ whole genome shotgun (WGS) entry which is preliminary data.</text>
</comment>
<accession>A0A8S1F856</accession>
<gene>
    <name evidence="3" type="ORF">CBOVIS_LOCUS9055</name>
</gene>
<dbReference type="GO" id="GO:0007094">
    <property type="term" value="P:mitotic spindle assembly checkpoint signaling"/>
    <property type="evidence" value="ECO:0007669"/>
    <property type="project" value="InterPro"/>
</dbReference>
<organism evidence="3 4">
    <name type="scientific">Caenorhabditis bovis</name>
    <dbReference type="NCBI Taxonomy" id="2654633"/>
    <lineage>
        <taxon>Eukaryota</taxon>
        <taxon>Metazoa</taxon>
        <taxon>Ecdysozoa</taxon>
        <taxon>Nematoda</taxon>
        <taxon>Chromadorea</taxon>
        <taxon>Rhabditida</taxon>
        <taxon>Rhabditina</taxon>
        <taxon>Rhabditomorpha</taxon>
        <taxon>Rhabditoidea</taxon>
        <taxon>Rhabditidae</taxon>
        <taxon>Peloderinae</taxon>
        <taxon>Caenorhabditis</taxon>
    </lineage>
</organism>
<feature type="domain" description="BUB1 N-terminal" evidence="2">
    <location>
        <begin position="61"/>
        <end position="218"/>
    </location>
</feature>
<reference evidence="3 4" key="1">
    <citation type="submission" date="2020-04" db="EMBL/GenBank/DDBJ databases">
        <authorList>
            <person name="Laetsch R D."/>
            <person name="Stevens L."/>
            <person name="Kumar S."/>
            <person name="Blaxter L. M."/>
        </authorList>
    </citation>
    <scope>NUCLEOTIDE SEQUENCE [LARGE SCALE GENOMIC DNA]</scope>
</reference>
<proteinExistence type="predicted"/>
<sequence>MSESYVFSLAPRESQDSDDDWDRYSENLRPSRRGRKIEALKRKSEAPTEAMAREKLDNILMNTENEESSNHDELQKILEFCSWFEQNFPVGQQKLYYELLWKVVSSDGFIERHQEDPRMLKIWERMADNSCGHAHEIYQFAVSRKSCFRNAALYVRWSQDVELAGAYVEARRVLILAKTNCATPLELINDAEDQLEMREMRRHMEQKDSDSDGDEEETRKAFTHLPVIGERHEVPIVRIPSICGDNTKKAMRFDNQNEQKIGISSVNEVQPFEVLSYADADDIEYLKNVHELSAHIERHAIKDAAGSSKIASTSAADEIKIVPVPTISSFEVWTIDNDGKKSGPKARMAIKRIFKDISFEEYAAQLPNHPAMVKHIIGVIDFDETL</sequence>
<dbReference type="InterPro" id="IPR015661">
    <property type="entry name" value="Bub1/Mad3"/>
</dbReference>
<dbReference type="GO" id="GO:0004672">
    <property type="term" value="F:protein kinase activity"/>
    <property type="evidence" value="ECO:0007669"/>
    <property type="project" value="TreeGrafter"/>
</dbReference>
<dbReference type="Pfam" id="PF08311">
    <property type="entry name" value="Mad3_BUB1_I"/>
    <property type="match status" value="1"/>
</dbReference>
<dbReference type="EMBL" id="CADEPM010000006">
    <property type="protein sequence ID" value="CAB3407075.1"/>
    <property type="molecule type" value="Genomic_DNA"/>
</dbReference>
<dbReference type="GO" id="GO:0005634">
    <property type="term" value="C:nucleus"/>
    <property type="evidence" value="ECO:0007669"/>
    <property type="project" value="TreeGrafter"/>
</dbReference>
<protein>
    <recommendedName>
        <fullName evidence="2">BUB1 N-terminal domain-containing protein</fullName>
    </recommendedName>
</protein>
<dbReference type="Proteomes" id="UP000494206">
    <property type="component" value="Unassembled WGS sequence"/>
</dbReference>